<evidence type="ECO:0000313" key="2">
    <source>
        <dbReference type="Proteomes" id="UP001497535"/>
    </source>
</evidence>
<keyword evidence="2" id="KW-1185">Reference proteome</keyword>
<protein>
    <submittedName>
        <fullName evidence="1">Uncharacterized protein</fullName>
    </submittedName>
</protein>
<dbReference type="EMBL" id="CAVMJV010000047">
    <property type="protein sequence ID" value="CAK5082578.1"/>
    <property type="molecule type" value="Genomic_DNA"/>
</dbReference>
<reference evidence="1" key="1">
    <citation type="submission" date="2023-11" db="EMBL/GenBank/DDBJ databases">
        <authorList>
            <person name="Poullet M."/>
        </authorList>
    </citation>
    <scope>NUCLEOTIDE SEQUENCE</scope>
    <source>
        <strain evidence="1">E1834</strain>
    </source>
</reference>
<comment type="caution">
    <text evidence="1">The sequence shown here is derived from an EMBL/GenBank/DDBJ whole genome shotgun (WGS) entry which is preliminary data.</text>
</comment>
<organism evidence="1 2">
    <name type="scientific">Meloidogyne enterolobii</name>
    <name type="common">Root-knot nematode worm</name>
    <name type="synonym">Meloidogyne mayaguensis</name>
    <dbReference type="NCBI Taxonomy" id="390850"/>
    <lineage>
        <taxon>Eukaryota</taxon>
        <taxon>Metazoa</taxon>
        <taxon>Ecdysozoa</taxon>
        <taxon>Nematoda</taxon>
        <taxon>Chromadorea</taxon>
        <taxon>Rhabditida</taxon>
        <taxon>Tylenchina</taxon>
        <taxon>Tylenchomorpha</taxon>
        <taxon>Tylenchoidea</taxon>
        <taxon>Meloidogynidae</taxon>
        <taxon>Meloidogyninae</taxon>
        <taxon>Meloidogyne</taxon>
    </lineage>
</organism>
<sequence>MTFGVTACTSAKIRHIDDTWNWTIASVVTGALHATMRDFKLQRALFTSIPLIVLFSYYQHVRTIQWGTQGMPFSRMYSGHFSPYTGPLGWKSFHLTSVDQTRLNYMPDAWKYCSK</sequence>
<accession>A0ACB0ZUB1</accession>
<name>A0ACB0ZUB1_MELEN</name>
<gene>
    <name evidence="1" type="ORF">MENTE1834_LOCUS29869</name>
</gene>
<proteinExistence type="predicted"/>
<dbReference type="Proteomes" id="UP001497535">
    <property type="component" value="Unassembled WGS sequence"/>
</dbReference>
<evidence type="ECO:0000313" key="1">
    <source>
        <dbReference type="EMBL" id="CAK5082578.1"/>
    </source>
</evidence>